<sequence>MKSPYAVPRIQIGSYFQLRAVWHAEPAASASVNIYTYADANDGPVIIHQASYPLPLPRNGPFGFTGLQRVYEPMRDGELIYWCELRTADSRKPRK</sequence>
<evidence type="ECO:0000313" key="1">
    <source>
        <dbReference type="EMBL" id="MEC5388108.1"/>
    </source>
</evidence>
<dbReference type="Proteomes" id="UP001331561">
    <property type="component" value="Unassembled WGS sequence"/>
</dbReference>
<dbReference type="EMBL" id="JAYXHS010000004">
    <property type="protein sequence ID" value="MEC5388108.1"/>
    <property type="molecule type" value="Genomic_DNA"/>
</dbReference>
<evidence type="ECO:0000313" key="2">
    <source>
        <dbReference type="Proteomes" id="UP001331561"/>
    </source>
</evidence>
<keyword evidence="2" id="KW-1185">Reference proteome</keyword>
<organism evidence="1 2">
    <name type="scientific">Uliginosibacterium silvisoli</name>
    <dbReference type="NCBI Taxonomy" id="3114758"/>
    <lineage>
        <taxon>Bacteria</taxon>
        <taxon>Pseudomonadati</taxon>
        <taxon>Pseudomonadota</taxon>
        <taxon>Betaproteobacteria</taxon>
        <taxon>Rhodocyclales</taxon>
        <taxon>Zoogloeaceae</taxon>
        <taxon>Uliginosibacterium</taxon>
    </lineage>
</organism>
<name>A0ABU6KAQ9_9RHOO</name>
<accession>A0ABU6KAQ9</accession>
<gene>
    <name evidence="1" type="ORF">VVD49_20410</name>
</gene>
<comment type="caution">
    <text evidence="1">The sequence shown here is derived from an EMBL/GenBank/DDBJ whole genome shotgun (WGS) entry which is preliminary data.</text>
</comment>
<proteinExistence type="predicted"/>
<dbReference type="RefSeq" id="WP_327601077.1">
    <property type="nucleotide sequence ID" value="NZ_JAYXHS010000004.1"/>
</dbReference>
<protein>
    <submittedName>
        <fullName evidence="1">Uncharacterized protein</fullName>
    </submittedName>
</protein>
<reference evidence="1 2" key="1">
    <citation type="submission" date="2024-01" db="EMBL/GenBank/DDBJ databases">
        <title>Uliginosibacterium soil sp. nov.</title>
        <authorList>
            <person name="Lv Y."/>
        </authorList>
    </citation>
    <scope>NUCLEOTIDE SEQUENCE [LARGE SCALE GENOMIC DNA]</scope>
    <source>
        <strain evidence="1 2">H3</strain>
    </source>
</reference>